<dbReference type="PANTHER" id="PTHR10972">
    <property type="entry name" value="OXYSTEROL-BINDING PROTEIN-RELATED"/>
    <property type="match status" value="1"/>
</dbReference>
<keyword evidence="7" id="KW-1185">Reference proteome</keyword>
<dbReference type="Gene3D" id="3.30.70.3490">
    <property type="match status" value="1"/>
</dbReference>
<dbReference type="GO" id="GO:0005829">
    <property type="term" value="C:cytosol"/>
    <property type="evidence" value="ECO:0007669"/>
    <property type="project" value="TreeGrafter"/>
</dbReference>
<keyword evidence="3" id="KW-0175">Coiled coil</keyword>
<feature type="compositionally biased region" description="Basic and acidic residues" evidence="4">
    <location>
        <begin position="197"/>
        <end position="208"/>
    </location>
</feature>
<dbReference type="Gene3D" id="6.10.250.1430">
    <property type="match status" value="1"/>
</dbReference>
<dbReference type="InterPro" id="IPR036236">
    <property type="entry name" value="Znf_C2H2_sf"/>
</dbReference>
<dbReference type="Pfam" id="PF01237">
    <property type="entry name" value="Oxysterol_BP"/>
    <property type="match status" value="2"/>
</dbReference>
<dbReference type="STRING" id="13706.A0A1X2HJH5"/>
<gene>
    <name evidence="6" type="ORF">BCR43DRAFT_455665</name>
</gene>
<dbReference type="SMART" id="SM00451">
    <property type="entry name" value="ZnF_U1"/>
    <property type="match status" value="1"/>
</dbReference>
<dbReference type="Gene3D" id="2.40.160.120">
    <property type="match status" value="1"/>
</dbReference>
<dbReference type="SUPFAM" id="SSF57667">
    <property type="entry name" value="beta-beta-alpha zinc fingers"/>
    <property type="match status" value="1"/>
</dbReference>
<dbReference type="PROSITE" id="PS01013">
    <property type="entry name" value="OSBP"/>
    <property type="match status" value="1"/>
</dbReference>
<dbReference type="GO" id="GO:0003676">
    <property type="term" value="F:nucleic acid binding"/>
    <property type="evidence" value="ECO:0007669"/>
    <property type="project" value="InterPro"/>
</dbReference>
<sequence length="665" mass="75687">MPPKDVRKLFKQQRNERQKEKRVDHPFARYDTQDRLVCIICTISIKNPSAWGSHLTSASHKENIARLKAVKEKQISVGKRRTDDSTGTTEGTLETHPAKRPRHDDSQGMQDEPSDHEMEDSSQLPSDFFDTQTFNHDNGEEEQEQEGLPTGFFDNPEEEAKVRKKQSVNPNMEAKLKADMVAFQELMAEAPIPDQTDQDRRKEQKAEQQEEEDEEVNENEGWMERNEEQFRQQADFDSRVQHLKLMRQQGISRFQSHEEEIQMQETFPYRSSPSFYMTTAEANALESIPADQQGSFSSFLKTLASFTGDLSSLTCPSFLLAPISLLEYSSFWVDQPALLNSIGKSDNAEERFYAAIKWFISSLNGSFSSRVPKGEWEKKPFNPILGEQFLCNWDDGTRIVCEQVSHHPPVSGFYIENKEAGIVVNGHDGQKTRFSGTQMLVDQVGYCTLKLTHHNETYLFTLPSLSVNGIWYAAPYVELYGTSYIQSSTGYHASIEYTTKGWISGELHHFKASVTHSTELKNPTIIEGQWTGKSTLTKHKQSSEPFLDLTSLGKLEAKVAPVEEQHALESRKVWHKVAEALRAGDYMAASTEKAAIENEQRALRKKRADDNEEWKPAHFKAASGQEIYGNLRDLILEKSDDNKFVDTMGAESGWLYKEHDSLASL</sequence>
<dbReference type="OrthoDB" id="14833at2759"/>
<evidence type="ECO:0000256" key="1">
    <source>
        <dbReference type="ARBA" id="ARBA00008842"/>
    </source>
</evidence>
<dbReference type="InterPro" id="IPR003604">
    <property type="entry name" value="Matrin/U1-like-C_Znf_C2H2"/>
</dbReference>
<dbReference type="EMBL" id="MCGN01000003">
    <property type="protein sequence ID" value="ORY99162.1"/>
    <property type="molecule type" value="Genomic_DNA"/>
</dbReference>
<dbReference type="Gene3D" id="1.10.287.2720">
    <property type="match status" value="1"/>
</dbReference>
<dbReference type="GO" id="GO:0016020">
    <property type="term" value="C:membrane"/>
    <property type="evidence" value="ECO:0007669"/>
    <property type="project" value="TreeGrafter"/>
</dbReference>
<comment type="similarity">
    <text evidence="1 2">Belongs to the OSBP family.</text>
</comment>
<proteinExistence type="inferred from homology"/>
<dbReference type="InParanoid" id="A0A1X2HJH5"/>
<protein>
    <recommendedName>
        <fullName evidence="5">U1-type domain-containing protein</fullName>
    </recommendedName>
</protein>
<evidence type="ECO:0000256" key="4">
    <source>
        <dbReference type="SAM" id="MobiDB-lite"/>
    </source>
</evidence>
<comment type="caution">
    <text evidence="6">The sequence shown here is derived from an EMBL/GenBank/DDBJ whole genome shotgun (WGS) entry which is preliminary data.</text>
</comment>
<dbReference type="Proteomes" id="UP000242180">
    <property type="component" value="Unassembled WGS sequence"/>
</dbReference>
<dbReference type="GO" id="GO:0008142">
    <property type="term" value="F:oxysterol binding"/>
    <property type="evidence" value="ECO:0007669"/>
    <property type="project" value="TreeGrafter"/>
</dbReference>
<feature type="domain" description="U1-type" evidence="5">
    <location>
        <begin position="33"/>
        <end position="67"/>
    </location>
</feature>
<dbReference type="FunCoup" id="A0A1X2HJH5">
    <property type="interactions" value="86"/>
</dbReference>
<feature type="compositionally biased region" description="Polar residues" evidence="4">
    <location>
        <begin position="121"/>
        <end position="136"/>
    </location>
</feature>
<accession>A0A1X2HJH5</accession>
<reference evidence="6 7" key="1">
    <citation type="submission" date="2016-07" db="EMBL/GenBank/DDBJ databases">
        <title>Pervasive Adenine N6-methylation of Active Genes in Fungi.</title>
        <authorList>
            <consortium name="DOE Joint Genome Institute"/>
            <person name="Mondo S.J."/>
            <person name="Dannebaum R.O."/>
            <person name="Kuo R.C."/>
            <person name="Labutti K."/>
            <person name="Haridas S."/>
            <person name="Kuo A."/>
            <person name="Salamov A."/>
            <person name="Ahrendt S.R."/>
            <person name="Lipzen A."/>
            <person name="Sullivan W."/>
            <person name="Andreopoulos W.B."/>
            <person name="Clum A."/>
            <person name="Lindquist E."/>
            <person name="Daum C."/>
            <person name="Ramamoorthy G.K."/>
            <person name="Gryganskyi A."/>
            <person name="Culley D."/>
            <person name="Magnuson J.K."/>
            <person name="James T.Y."/>
            <person name="O'Malley M.A."/>
            <person name="Stajich J.E."/>
            <person name="Spatafora J.W."/>
            <person name="Visel A."/>
            <person name="Grigoriev I.V."/>
        </authorList>
    </citation>
    <scope>NUCLEOTIDE SEQUENCE [LARGE SCALE GENOMIC DNA]</scope>
    <source>
        <strain evidence="6 7">NRRL 2496</strain>
    </source>
</reference>
<dbReference type="InterPro" id="IPR000648">
    <property type="entry name" value="Oxysterol-bd"/>
</dbReference>
<evidence type="ECO:0000313" key="6">
    <source>
        <dbReference type="EMBL" id="ORY99162.1"/>
    </source>
</evidence>
<feature type="region of interest" description="Disordered" evidence="4">
    <location>
        <begin position="73"/>
        <end position="154"/>
    </location>
</feature>
<evidence type="ECO:0000313" key="7">
    <source>
        <dbReference type="Proteomes" id="UP000242180"/>
    </source>
</evidence>
<dbReference type="InterPro" id="IPR037239">
    <property type="entry name" value="OSBP_sf"/>
</dbReference>
<evidence type="ECO:0000256" key="3">
    <source>
        <dbReference type="SAM" id="Coils"/>
    </source>
</evidence>
<evidence type="ECO:0000256" key="2">
    <source>
        <dbReference type="RuleBase" id="RU003844"/>
    </source>
</evidence>
<dbReference type="AlphaFoldDB" id="A0A1X2HJH5"/>
<feature type="region of interest" description="Disordered" evidence="4">
    <location>
        <begin position="1"/>
        <end position="26"/>
    </location>
</feature>
<feature type="compositionally biased region" description="Basic and acidic residues" evidence="4">
    <location>
        <begin position="73"/>
        <end position="84"/>
    </location>
</feature>
<dbReference type="InterPro" id="IPR018494">
    <property type="entry name" value="Oxysterol-bd_CS"/>
</dbReference>
<evidence type="ECO:0000259" key="5">
    <source>
        <dbReference type="SMART" id="SM00451"/>
    </source>
</evidence>
<organism evidence="6 7">
    <name type="scientific">Syncephalastrum racemosum</name>
    <name type="common">Filamentous fungus</name>
    <dbReference type="NCBI Taxonomy" id="13706"/>
    <lineage>
        <taxon>Eukaryota</taxon>
        <taxon>Fungi</taxon>
        <taxon>Fungi incertae sedis</taxon>
        <taxon>Mucoromycota</taxon>
        <taxon>Mucoromycotina</taxon>
        <taxon>Mucoromycetes</taxon>
        <taxon>Mucorales</taxon>
        <taxon>Syncephalastraceae</taxon>
        <taxon>Syncephalastrum</taxon>
    </lineage>
</organism>
<feature type="region of interest" description="Disordered" evidence="4">
    <location>
        <begin position="189"/>
        <end position="230"/>
    </location>
</feature>
<dbReference type="GO" id="GO:0008270">
    <property type="term" value="F:zinc ion binding"/>
    <property type="evidence" value="ECO:0007669"/>
    <property type="project" value="InterPro"/>
</dbReference>
<dbReference type="SUPFAM" id="SSF144000">
    <property type="entry name" value="Oxysterol-binding protein-like"/>
    <property type="match status" value="1"/>
</dbReference>
<feature type="coiled-coil region" evidence="3">
    <location>
        <begin position="586"/>
        <end position="613"/>
    </location>
</feature>
<dbReference type="OMA" id="ILACYCE"/>
<dbReference type="PANTHER" id="PTHR10972:SF184">
    <property type="entry name" value="OXYSTEROL-BINDING PROTEIN HOMOLOG 4-RELATED"/>
    <property type="match status" value="1"/>
</dbReference>
<feature type="compositionally biased region" description="Acidic residues" evidence="4">
    <location>
        <begin position="209"/>
        <end position="218"/>
    </location>
</feature>
<name>A0A1X2HJH5_SYNRA</name>